<dbReference type="AlphaFoldDB" id="A0A2G9HQ68"/>
<name>A0A2G9HQ68_9LAMI</name>
<dbReference type="OrthoDB" id="1692260at2759"/>
<dbReference type="EMBL" id="NKXS01001240">
    <property type="protein sequence ID" value="PIN19665.1"/>
    <property type="molecule type" value="Genomic_DNA"/>
</dbReference>
<evidence type="ECO:0000313" key="1">
    <source>
        <dbReference type="EMBL" id="PIN19665.1"/>
    </source>
</evidence>
<sequence length="74" mass="8615">MAAESCKFRKNLLSFKDIRRNGYHIETINDQNIEYLHITRVISGKKHVLEKLPAFFSGLYYTSINMVETHAVVN</sequence>
<dbReference type="Proteomes" id="UP000231279">
    <property type="component" value="Unassembled WGS sequence"/>
</dbReference>
<organism evidence="1 2">
    <name type="scientific">Handroanthus impetiginosus</name>
    <dbReference type="NCBI Taxonomy" id="429701"/>
    <lineage>
        <taxon>Eukaryota</taxon>
        <taxon>Viridiplantae</taxon>
        <taxon>Streptophyta</taxon>
        <taxon>Embryophyta</taxon>
        <taxon>Tracheophyta</taxon>
        <taxon>Spermatophyta</taxon>
        <taxon>Magnoliopsida</taxon>
        <taxon>eudicotyledons</taxon>
        <taxon>Gunneridae</taxon>
        <taxon>Pentapetalae</taxon>
        <taxon>asterids</taxon>
        <taxon>lamiids</taxon>
        <taxon>Lamiales</taxon>
        <taxon>Bignoniaceae</taxon>
        <taxon>Crescentiina</taxon>
        <taxon>Tabebuia alliance</taxon>
        <taxon>Handroanthus</taxon>
    </lineage>
</organism>
<comment type="caution">
    <text evidence="1">The sequence shown here is derived from an EMBL/GenBank/DDBJ whole genome shotgun (WGS) entry which is preliminary data.</text>
</comment>
<evidence type="ECO:0000313" key="2">
    <source>
        <dbReference type="Proteomes" id="UP000231279"/>
    </source>
</evidence>
<keyword evidence="2" id="KW-1185">Reference proteome</keyword>
<gene>
    <name evidence="1" type="ORF">CDL12_07642</name>
</gene>
<proteinExistence type="predicted"/>
<reference evidence="2" key="1">
    <citation type="journal article" date="2018" name="Gigascience">
        <title>Genome assembly of the Pink Ipe (Handroanthus impetiginosus, Bignoniaceae), a highly valued, ecologically keystone Neotropical timber forest tree.</title>
        <authorList>
            <person name="Silva-Junior O.B."/>
            <person name="Grattapaglia D."/>
            <person name="Novaes E."/>
            <person name="Collevatti R.G."/>
        </authorList>
    </citation>
    <scope>NUCLEOTIDE SEQUENCE [LARGE SCALE GENOMIC DNA]</scope>
    <source>
        <strain evidence="2">cv. UFG-1</strain>
    </source>
</reference>
<protein>
    <submittedName>
        <fullName evidence="1">Uncharacterized protein</fullName>
    </submittedName>
</protein>
<accession>A0A2G9HQ68</accession>